<dbReference type="Pfam" id="PF05936">
    <property type="entry name" value="T6SS_VasE"/>
    <property type="match status" value="1"/>
</dbReference>
<proteinExistence type="predicted"/>
<comment type="caution">
    <text evidence="1">The sequence shown here is derived from an EMBL/GenBank/DDBJ whole genome shotgun (WGS) entry which is preliminary data.</text>
</comment>
<accession>A0A085WU27</accession>
<sequence length="454" mass="50934">MKAPQRIIWSEGMFMSPHHMQQLDLYHESLVETRLSSVCLYPWGVASMQFDMEALRAGQVSLLEFFGILPDGLSVGFEAGHEESPAARPVEGHFRPTQQLLEVYLGIPKERSDVESYGAAGKLGASPRFSPRSRPVGDLHASTSVIHISFAQRNMKLLFGDEPRDDFDALKIAELARDKSGSLVLVDTYIPPCLRIGASPYIMSELRSLLRLIVSKQRQIATRRRHRDESSLEFTASDVTLFLELHALNGVIPFLSHVIEAGNMRPHDLYLMLSRLGGQLCTFSAEADPSVMPPFQFTNLRVTFEELFRRLTELMRSVALEQCITVPLERGADGLYRAKLEDERIDRCGQFLIMVRSELPEQTIVDQLPKLSKLGSWSEIQGLVQATSQGIPLQVTYRPPPEVPIRPGASYFTLTQDAGWRNVLREHAVALYLPHPFNSSQTSIELLAVPNVGR</sequence>
<keyword evidence="2" id="KW-1185">Reference proteome</keyword>
<evidence type="ECO:0000313" key="1">
    <source>
        <dbReference type="EMBL" id="KFE71190.1"/>
    </source>
</evidence>
<protein>
    <recommendedName>
        <fullName evidence="3">Type VI secretion system baseplate subunit TssK</fullName>
    </recommendedName>
</protein>
<gene>
    <name evidence="1" type="ORF">DB31_3320</name>
</gene>
<reference evidence="1 2" key="1">
    <citation type="submission" date="2014-04" db="EMBL/GenBank/DDBJ databases">
        <title>Genome assembly of Hyalangium minutum DSM 14724.</title>
        <authorList>
            <person name="Sharma G."/>
            <person name="Subramanian S."/>
        </authorList>
    </citation>
    <scope>NUCLEOTIDE SEQUENCE [LARGE SCALE GENOMIC DNA]</scope>
    <source>
        <strain evidence="1 2">DSM 14724</strain>
    </source>
</reference>
<dbReference type="PATRIC" id="fig|394096.3.peg.970"/>
<name>A0A085WU27_9BACT</name>
<dbReference type="EMBL" id="JMCB01000002">
    <property type="protein sequence ID" value="KFE71190.1"/>
    <property type="molecule type" value="Genomic_DNA"/>
</dbReference>
<dbReference type="PANTHER" id="PTHR35566">
    <property type="entry name" value="BLR3599 PROTEIN"/>
    <property type="match status" value="1"/>
</dbReference>
<dbReference type="AlphaFoldDB" id="A0A085WU27"/>
<dbReference type="NCBIfam" id="TIGR03353">
    <property type="entry name" value="VI_chp_4"/>
    <property type="match status" value="1"/>
</dbReference>
<dbReference type="OrthoDB" id="9775333at2"/>
<dbReference type="InterPro" id="IPR010263">
    <property type="entry name" value="T6SS_TssK"/>
</dbReference>
<evidence type="ECO:0000313" key="2">
    <source>
        <dbReference type="Proteomes" id="UP000028725"/>
    </source>
</evidence>
<dbReference type="STRING" id="394096.DB31_3320"/>
<organism evidence="1 2">
    <name type="scientific">Hyalangium minutum</name>
    <dbReference type="NCBI Taxonomy" id="394096"/>
    <lineage>
        <taxon>Bacteria</taxon>
        <taxon>Pseudomonadati</taxon>
        <taxon>Myxococcota</taxon>
        <taxon>Myxococcia</taxon>
        <taxon>Myxococcales</taxon>
        <taxon>Cystobacterineae</taxon>
        <taxon>Archangiaceae</taxon>
        <taxon>Hyalangium</taxon>
    </lineage>
</organism>
<dbReference type="PANTHER" id="PTHR35566:SF1">
    <property type="entry name" value="TYPE VI SECRETION SYSTEM BASEPLATE COMPONENT TSSK1"/>
    <property type="match status" value="1"/>
</dbReference>
<evidence type="ECO:0008006" key="3">
    <source>
        <dbReference type="Google" id="ProtNLM"/>
    </source>
</evidence>
<dbReference type="RefSeq" id="WP_044182845.1">
    <property type="nucleotide sequence ID" value="NZ_JMCB01000002.1"/>
</dbReference>
<dbReference type="Proteomes" id="UP000028725">
    <property type="component" value="Unassembled WGS sequence"/>
</dbReference>